<name>A0AAD0XDC3_9GAMM</name>
<protein>
    <submittedName>
        <fullName evidence="2">Peptidase S41</fullName>
    </submittedName>
</protein>
<dbReference type="Pfam" id="PF03572">
    <property type="entry name" value="Peptidase_S41"/>
    <property type="match status" value="1"/>
</dbReference>
<dbReference type="InterPro" id="IPR005151">
    <property type="entry name" value="Tail-specific_protease"/>
</dbReference>
<organism evidence="2 3">
    <name type="scientific">Pseudoalteromonas agarivorans</name>
    <dbReference type="NCBI Taxonomy" id="176102"/>
    <lineage>
        <taxon>Bacteria</taxon>
        <taxon>Pseudomonadati</taxon>
        <taxon>Pseudomonadota</taxon>
        <taxon>Gammaproteobacteria</taxon>
        <taxon>Alteromonadales</taxon>
        <taxon>Pseudoalteromonadaceae</taxon>
        <taxon>Pseudoalteromonas</taxon>
    </lineage>
</organism>
<dbReference type="Proteomes" id="UP000279995">
    <property type="component" value="Chromosome II"/>
</dbReference>
<evidence type="ECO:0000313" key="3">
    <source>
        <dbReference type="Proteomes" id="UP000279995"/>
    </source>
</evidence>
<proteinExistence type="predicted"/>
<gene>
    <name evidence="2" type="ORF">D9T18_17465</name>
</gene>
<dbReference type="GO" id="GO:0008236">
    <property type="term" value="F:serine-type peptidase activity"/>
    <property type="evidence" value="ECO:0007669"/>
    <property type="project" value="InterPro"/>
</dbReference>
<feature type="domain" description="Tail specific protease" evidence="1">
    <location>
        <begin position="257"/>
        <end position="452"/>
    </location>
</feature>
<dbReference type="SUPFAM" id="SSF52096">
    <property type="entry name" value="ClpP/crotonase"/>
    <property type="match status" value="1"/>
</dbReference>
<dbReference type="GO" id="GO:0006508">
    <property type="term" value="P:proteolysis"/>
    <property type="evidence" value="ECO:0007669"/>
    <property type="project" value="InterPro"/>
</dbReference>
<dbReference type="EMBL" id="CP033066">
    <property type="protein sequence ID" value="AYM88481.1"/>
    <property type="molecule type" value="Genomic_DNA"/>
</dbReference>
<dbReference type="InterPro" id="IPR029045">
    <property type="entry name" value="ClpP/crotonase-like_dom_sf"/>
</dbReference>
<sequence>MKTIILTFFIAFVVGCTSLNEPKSITKNTKTQESNTHTNLPSSGKIVSIKVLKSNLTELSQRLDTIHPDPGFTMDVSEVKSQIESLSEGITSPMTHYEAWKYFSQLNPYFKDGHMLIASPQLDDQFKSHIQNGGRLFPFDVMIDASQRLLVAETLEGYSDIKIGDEITSVNGVRASKIIETMLARMYGDSLEFRAAFAASRFNKMYWLLFGSSKDYQIEFMHKNKRKQFSIMGVTDEPENHNADVREFVQSRILDNDIGYLRVDRFFYSQEQEQPFFTFLDETWQAFKDANVKDVIIDVRHNPGGTDHYWQQGIAPYIASKPFPFLSNFKIRMTERNIKLGPIKGNQNEVIEGTFNQLVPVDAHKGLKVPGRAYLLMGPLSYSSTTLFLTSLQDSRQAVIAGHSNVRSCTTGRIETHVLPGSNLELTMPTLIFTRPSGKEHCQQPIEPDVYVSNEVINSNEAVEYLAKYITANR</sequence>
<evidence type="ECO:0000259" key="1">
    <source>
        <dbReference type="Pfam" id="PF03572"/>
    </source>
</evidence>
<evidence type="ECO:0000313" key="2">
    <source>
        <dbReference type="EMBL" id="AYM88481.1"/>
    </source>
</evidence>
<dbReference type="Gene3D" id="3.90.226.10">
    <property type="entry name" value="2-enoyl-CoA Hydratase, Chain A, domain 1"/>
    <property type="match status" value="1"/>
</dbReference>
<reference evidence="2 3" key="1">
    <citation type="submission" date="2018-10" db="EMBL/GenBank/DDBJ databases">
        <title>Complete Genome Sequence and Transcriptomic Profiles of a Marine Bacterium, Pseudoalteromonas agarivorans Hao 2018.</title>
        <authorList>
            <person name="Hao L."/>
        </authorList>
    </citation>
    <scope>NUCLEOTIDE SEQUENCE [LARGE SCALE GENOMIC DNA]</scope>
    <source>
        <strain evidence="2 3">Hao 2018</strain>
    </source>
</reference>
<dbReference type="AlphaFoldDB" id="A0AAD0XDC3"/>
<accession>A0AAD0XDC3</accession>
<dbReference type="PROSITE" id="PS51257">
    <property type="entry name" value="PROKAR_LIPOPROTEIN"/>
    <property type="match status" value="1"/>
</dbReference>
<dbReference type="RefSeq" id="WP_121638397.1">
    <property type="nucleotide sequence ID" value="NZ_CP033066.1"/>
</dbReference>